<feature type="coiled-coil region" evidence="1">
    <location>
        <begin position="513"/>
        <end position="540"/>
    </location>
</feature>
<evidence type="ECO:0000256" key="1">
    <source>
        <dbReference type="SAM" id="Coils"/>
    </source>
</evidence>
<evidence type="ECO:0000256" key="2">
    <source>
        <dbReference type="SAM" id="SignalP"/>
    </source>
</evidence>
<dbReference type="RefSeq" id="WP_248209790.1">
    <property type="nucleotide sequence ID" value="NZ_JALNMH010000010.1"/>
</dbReference>
<keyword evidence="2" id="KW-0732">Signal</keyword>
<feature type="signal peptide" evidence="2">
    <location>
        <begin position="1"/>
        <end position="24"/>
    </location>
</feature>
<dbReference type="EMBL" id="JALNMH010000010">
    <property type="protein sequence ID" value="MCK7594472.1"/>
    <property type="molecule type" value="Genomic_DNA"/>
</dbReference>
<dbReference type="Proteomes" id="UP001431449">
    <property type="component" value="Unassembled WGS sequence"/>
</dbReference>
<reference evidence="4" key="1">
    <citation type="submission" date="2022-04" db="EMBL/GenBank/DDBJ databases">
        <title>Lysobacter sp. CAU 1642 isolated from sea sand.</title>
        <authorList>
            <person name="Kim W."/>
        </authorList>
    </citation>
    <scope>NUCLEOTIDE SEQUENCE</scope>
    <source>
        <strain evidence="4">CAU 1642</strain>
    </source>
</reference>
<gene>
    <name evidence="4" type="ORF">M0G41_12415</name>
</gene>
<accession>A0ABT0GIV3</accession>
<keyword evidence="1" id="KW-0175">Coiled coil</keyword>
<organism evidence="4 5">
    <name type="scientific">Pseudomarimonas salicorniae</name>
    <dbReference type="NCBI Taxonomy" id="2933270"/>
    <lineage>
        <taxon>Bacteria</taxon>
        <taxon>Pseudomonadati</taxon>
        <taxon>Pseudomonadota</taxon>
        <taxon>Gammaproteobacteria</taxon>
        <taxon>Lysobacterales</taxon>
        <taxon>Lysobacteraceae</taxon>
        <taxon>Pseudomarimonas</taxon>
    </lineage>
</organism>
<dbReference type="Pfam" id="PF13884">
    <property type="entry name" value="Peptidase_S74"/>
    <property type="match status" value="1"/>
</dbReference>
<evidence type="ECO:0000259" key="3">
    <source>
        <dbReference type="PROSITE" id="PS51688"/>
    </source>
</evidence>
<feature type="domain" description="Peptidase S74" evidence="3">
    <location>
        <begin position="440"/>
        <end position="541"/>
    </location>
</feature>
<feature type="chain" id="PRO_5046780549" evidence="2">
    <location>
        <begin position="25"/>
        <end position="546"/>
    </location>
</feature>
<evidence type="ECO:0000313" key="5">
    <source>
        <dbReference type="Proteomes" id="UP001431449"/>
    </source>
</evidence>
<sequence length="546" mass="57911">MRTTPALRAITAAIAMGFCTMAVAEDAKFDAARGAIEAGTAAPAYSLRIAFPDGRLTEREILAGETIAIEPKSPGGTLAEGLYKYELRPILGFAQRGDNEAVETPKAEPVASQSGTFRVRQGLFFAGDAQDTEEKAVVAGSDLDYGVRMKDQVILDDLIVDGSACIGQDCVNGESFGFDTLRLKENNLRIKFQDTSNSASFPTNDWQITINDSTNGGANKFSIDDIDGARTPFTIEAGARTNSLYVENDGDVGFGTANPVVNLHAVDGNTPTLRLEQDGSSGFTPQTWDVAGNEANFFIRDATNGSKLPFKIKPGAPDNALFIASTGRVGLGTTSPSGGLHVRSTQIPQTVIENPSGNTRMDIVRPGSINVGQILFATGSTFDYQIGELSTDVLEIRSFSAAKGLAVNAAGNIGIGTLNPTVSLDVVGDIAASGMVTQGSDVRTKNNIERVDGASVLNKLMRLPIFSWSYKWDANGERHVGPMAQDFYSAFGLGGSDTRIAPLDVSGLAIAAVQELNAELDKKEKRISDLEAQIAELRALILEAAR</sequence>
<keyword evidence="5" id="KW-1185">Reference proteome</keyword>
<evidence type="ECO:0000313" key="4">
    <source>
        <dbReference type="EMBL" id="MCK7594472.1"/>
    </source>
</evidence>
<comment type="caution">
    <text evidence="4">The sequence shown here is derived from an EMBL/GenBank/DDBJ whole genome shotgun (WGS) entry which is preliminary data.</text>
</comment>
<dbReference type="InterPro" id="IPR030392">
    <property type="entry name" value="S74_ICA"/>
</dbReference>
<name>A0ABT0GIV3_9GAMM</name>
<proteinExistence type="predicted"/>
<dbReference type="PROSITE" id="PS51688">
    <property type="entry name" value="ICA"/>
    <property type="match status" value="1"/>
</dbReference>
<protein>
    <submittedName>
        <fullName evidence="4">Tail fiber domain-containing protein</fullName>
    </submittedName>
</protein>